<reference evidence="4 5" key="1">
    <citation type="submission" date="2023-11" db="EMBL/GenBank/DDBJ databases">
        <title>Draft genome sequence of a psychrophilic Clostridium strain from permafrost water brine.</title>
        <authorList>
            <person name="Shcherbakova V.A."/>
            <person name="Trubitsyn V.E."/>
            <person name="Zakharyuk A.G."/>
        </authorList>
    </citation>
    <scope>NUCLEOTIDE SEQUENCE [LARGE SCALE GENOMIC DNA]</scope>
    <source>
        <strain evidence="4 5">14F</strain>
    </source>
</reference>
<organism evidence="4 5">
    <name type="scientific">Clostridium frigoriphilum</name>
    <dbReference type="NCBI Taxonomy" id="443253"/>
    <lineage>
        <taxon>Bacteria</taxon>
        <taxon>Bacillati</taxon>
        <taxon>Bacillota</taxon>
        <taxon>Clostridia</taxon>
        <taxon>Eubacteriales</taxon>
        <taxon>Clostridiaceae</taxon>
        <taxon>Clostridium</taxon>
    </lineage>
</organism>
<evidence type="ECO:0000259" key="3">
    <source>
        <dbReference type="PROSITE" id="PS50111"/>
    </source>
</evidence>
<evidence type="ECO:0000313" key="4">
    <source>
        <dbReference type="EMBL" id="MEF2113983.1"/>
    </source>
</evidence>
<dbReference type="Pfam" id="PF00015">
    <property type="entry name" value="MCPsignal"/>
    <property type="match status" value="1"/>
</dbReference>
<dbReference type="PANTHER" id="PTHR32089">
    <property type="entry name" value="METHYL-ACCEPTING CHEMOTAXIS PROTEIN MCPB"/>
    <property type="match status" value="1"/>
</dbReference>
<dbReference type="PANTHER" id="PTHR32089:SF112">
    <property type="entry name" value="LYSOZYME-LIKE PROTEIN-RELATED"/>
    <property type="match status" value="1"/>
</dbReference>
<evidence type="ECO:0000256" key="2">
    <source>
        <dbReference type="PROSITE-ProRule" id="PRU00284"/>
    </source>
</evidence>
<keyword evidence="1 2" id="KW-0807">Transducer</keyword>
<name>A0ABU7URC9_9CLOT</name>
<accession>A0ABU7URC9</accession>
<gene>
    <name evidence="4" type="ORF">SJI18_16895</name>
</gene>
<evidence type="ECO:0000313" key="5">
    <source>
        <dbReference type="Proteomes" id="UP001498469"/>
    </source>
</evidence>
<dbReference type="Proteomes" id="UP001498469">
    <property type="component" value="Unassembled WGS sequence"/>
</dbReference>
<comment type="caution">
    <text evidence="4">The sequence shown here is derived from an EMBL/GenBank/DDBJ whole genome shotgun (WGS) entry which is preliminary data.</text>
</comment>
<dbReference type="EMBL" id="JAZHFS010000017">
    <property type="protein sequence ID" value="MEF2113983.1"/>
    <property type="molecule type" value="Genomic_DNA"/>
</dbReference>
<dbReference type="RefSeq" id="WP_216252392.1">
    <property type="nucleotide sequence ID" value="NZ_JAZHFS010000017.1"/>
</dbReference>
<proteinExistence type="predicted"/>
<sequence length="273" mass="29168">MDESIIKSLTEVLPLVMDILQEDLAISITDRTKFISYWPHESVPLKLKIGDIIQEGDPYLQAMKSKKVLTIIVPKEVLGIVFKAICYPLIDNNGNVFGAVGIAKSMEKPIAIHDATNNIFSSMQQSNIGIEEIATGSQKLVDTIDIVVNAASDAGQKIKDTGSILSAIENIASQSNLLALNAAIEAARAGDAGRGFGVVASEIKKLSQLSSESAKKVSKTLLEIQKSIIKITDVINSSSLIADSQAAATEEITATLEEITASTEILAKISKME</sequence>
<dbReference type="PROSITE" id="PS50111">
    <property type="entry name" value="CHEMOTAXIS_TRANSDUC_2"/>
    <property type="match status" value="1"/>
</dbReference>
<feature type="domain" description="Methyl-accepting transducer" evidence="3">
    <location>
        <begin position="130"/>
        <end position="273"/>
    </location>
</feature>
<dbReference type="InterPro" id="IPR004089">
    <property type="entry name" value="MCPsignal_dom"/>
</dbReference>
<protein>
    <submittedName>
        <fullName evidence="4">Methyl-accepting chemotaxis protein</fullName>
    </submittedName>
</protein>
<dbReference type="SMART" id="SM00283">
    <property type="entry name" value="MA"/>
    <property type="match status" value="1"/>
</dbReference>
<evidence type="ECO:0000256" key="1">
    <source>
        <dbReference type="ARBA" id="ARBA00023224"/>
    </source>
</evidence>
<keyword evidence="5" id="KW-1185">Reference proteome</keyword>